<dbReference type="PRINTS" id="PR00080">
    <property type="entry name" value="SDRFAMILY"/>
</dbReference>
<dbReference type="PROSITE" id="PS00061">
    <property type="entry name" value="ADH_SHORT"/>
    <property type="match status" value="1"/>
</dbReference>
<proteinExistence type="inferred from homology"/>
<dbReference type="Proteomes" id="UP001610563">
    <property type="component" value="Unassembled WGS sequence"/>
</dbReference>
<evidence type="ECO:0000256" key="1">
    <source>
        <dbReference type="ARBA" id="ARBA00006484"/>
    </source>
</evidence>
<keyword evidence="5" id="KW-1185">Reference proteome</keyword>
<dbReference type="PANTHER" id="PTHR42760">
    <property type="entry name" value="SHORT-CHAIN DEHYDROGENASES/REDUCTASES FAMILY MEMBER"/>
    <property type="match status" value="1"/>
</dbReference>
<gene>
    <name evidence="4" type="ORF">BJX66DRAFT_352826</name>
</gene>
<evidence type="ECO:0000313" key="4">
    <source>
        <dbReference type="EMBL" id="KAL2788240.1"/>
    </source>
</evidence>
<organism evidence="4 5">
    <name type="scientific">Aspergillus keveii</name>
    <dbReference type="NCBI Taxonomy" id="714993"/>
    <lineage>
        <taxon>Eukaryota</taxon>
        <taxon>Fungi</taxon>
        <taxon>Dikarya</taxon>
        <taxon>Ascomycota</taxon>
        <taxon>Pezizomycotina</taxon>
        <taxon>Eurotiomycetes</taxon>
        <taxon>Eurotiomycetidae</taxon>
        <taxon>Eurotiales</taxon>
        <taxon>Aspergillaceae</taxon>
        <taxon>Aspergillus</taxon>
        <taxon>Aspergillus subgen. Nidulantes</taxon>
    </lineage>
</organism>
<accession>A0ABR4FY80</accession>
<keyword evidence="2" id="KW-0521">NADP</keyword>
<dbReference type="PRINTS" id="PR00081">
    <property type="entry name" value="GDHRDH"/>
</dbReference>
<dbReference type="InterPro" id="IPR002347">
    <property type="entry name" value="SDR_fam"/>
</dbReference>
<dbReference type="PANTHER" id="PTHR42760:SF127">
    <property type="entry name" value="3-KETOACYL-ACYL CARRIER PROTEIN REDUCTASE-RELATED"/>
    <property type="match status" value="1"/>
</dbReference>
<comment type="caution">
    <text evidence="4">The sequence shown here is derived from an EMBL/GenBank/DDBJ whole genome shotgun (WGS) entry which is preliminary data.</text>
</comment>
<sequence length="261" mass="27744">MAQQVLAGKVVLITGGAGGLGKAIAIKYLEAGGIVIICDINEERITQTISGLSSKGTIRGYVYDIANAEQVEELFEKISTEFGTLHILVNNAGIMDRFDPAGDLDPALWDRVIAVNLTAPFLLTRKAIEIFLAQEKPDGYILNIASMAGKAGLAAGAAYTASKHGLVGLTKNTSSFYADKGIRCNAFMMGAMNTNVSDAFRSGINTEGYQKMRDAMQALKIPLCDLDDVADLALEVSHGARSRLLNGALIHVDNGWGSMMG</sequence>
<evidence type="ECO:0000256" key="3">
    <source>
        <dbReference type="RuleBase" id="RU000363"/>
    </source>
</evidence>
<evidence type="ECO:0000256" key="2">
    <source>
        <dbReference type="ARBA" id="ARBA00022857"/>
    </source>
</evidence>
<dbReference type="EMBL" id="JBFTWV010000082">
    <property type="protein sequence ID" value="KAL2788240.1"/>
    <property type="molecule type" value="Genomic_DNA"/>
</dbReference>
<dbReference type="Pfam" id="PF00106">
    <property type="entry name" value="adh_short"/>
    <property type="match status" value="1"/>
</dbReference>
<dbReference type="InterPro" id="IPR036291">
    <property type="entry name" value="NAD(P)-bd_dom_sf"/>
</dbReference>
<name>A0ABR4FY80_9EURO</name>
<dbReference type="Gene3D" id="3.40.50.720">
    <property type="entry name" value="NAD(P)-binding Rossmann-like Domain"/>
    <property type="match status" value="1"/>
</dbReference>
<dbReference type="InterPro" id="IPR020904">
    <property type="entry name" value="Sc_DH/Rdtase_CS"/>
</dbReference>
<dbReference type="CDD" id="cd05233">
    <property type="entry name" value="SDR_c"/>
    <property type="match status" value="1"/>
</dbReference>
<dbReference type="SUPFAM" id="SSF51735">
    <property type="entry name" value="NAD(P)-binding Rossmann-fold domains"/>
    <property type="match status" value="1"/>
</dbReference>
<comment type="similarity">
    <text evidence="1 3">Belongs to the short-chain dehydrogenases/reductases (SDR) family.</text>
</comment>
<protein>
    <submittedName>
        <fullName evidence="4">Uncharacterized protein</fullName>
    </submittedName>
</protein>
<reference evidence="4 5" key="1">
    <citation type="submission" date="2024-07" db="EMBL/GenBank/DDBJ databases">
        <title>Section-level genome sequencing and comparative genomics of Aspergillus sections Usti and Cavernicolus.</title>
        <authorList>
            <consortium name="Lawrence Berkeley National Laboratory"/>
            <person name="Nybo J.L."/>
            <person name="Vesth T.C."/>
            <person name="Theobald S."/>
            <person name="Frisvad J.C."/>
            <person name="Larsen T.O."/>
            <person name="Kjaerboelling I."/>
            <person name="Rothschild-Mancinelli K."/>
            <person name="Lyhne E.K."/>
            <person name="Kogle M.E."/>
            <person name="Barry K."/>
            <person name="Clum A."/>
            <person name="Na H."/>
            <person name="Ledsgaard L."/>
            <person name="Lin J."/>
            <person name="Lipzen A."/>
            <person name="Kuo A."/>
            <person name="Riley R."/>
            <person name="Mondo S."/>
            <person name="Labutti K."/>
            <person name="Haridas S."/>
            <person name="Pangalinan J."/>
            <person name="Salamov A.A."/>
            <person name="Simmons B.A."/>
            <person name="Magnuson J.K."/>
            <person name="Chen J."/>
            <person name="Drula E."/>
            <person name="Henrissat B."/>
            <person name="Wiebenga A."/>
            <person name="Lubbers R.J."/>
            <person name="Gomes A.C."/>
            <person name="Makela M.R."/>
            <person name="Stajich J."/>
            <person name="Grigoriev I.V."/>
            <person name="Mortensen U.H."/>
            <person name="De Vries R.P."/>
            <person name="Baker S.E."/>
            <person name="Andersen M.R."/>
        </authorList>
    </citation>
    <scope>NUCLEOTIDE SEQUENCE [LARGE SCALE GENOMIC DNA]</scope>
    <source>
        <strain evidence="4 5">CBS 209.92</strain>
    </source>
</reference>
<evidence type="ECO:0000313" key="5">
    <source>
        <dbReference type="Proteomes" id="UP001610563"/>
    </source>
</evidence>